<evidence type="ECO:0000313" key="4">
    <source>
        <dbReference type="Proteomes" id="UP000191931"/>
    </source>
</evidence>
<dbReference type="EMBL" id="HF547348">
    <property type="protein sequence ID" value="CCO06659.1"/>
    <property type="molecule type" value="Genomic_DNA"/>
</dbReference>
<dbReference type="AlphaFoldDB" id="L0R447"/>
<reference evidence="3 4" key="3">
    <citation type="submission" date="2017-03" db="EMBL/GenBank/DDBJ databases">
        <authorList>
            <person name="Afonso C.L."/>
            <person name="Miller P.J."/>
            <person name="Scott M.A."/>
            <person name="Spackman E."/>
            <person name="Goraichik I."/>
            <person name="Dimitrov K.M."/>
            <person name="Suarez D.L."/>
            <person name="Swayne D.E."/>
        </authorList>
    </citation>
    <scope>NUCLEOTIDE SEQUENCE [LARGE SCALE GENOMIC DNA]</scope>
    <source>
        <strain evidence="3">PRJEB14757</strain>
    </source>
</reference>
<dbReference type="RefSeq" id="WP_080798157.1">
    <property type="nucleotide sequence ID" value="NZ_LT828540.1"/>
</dbReference>
<gene>
    <name evidence="2" type="ORF">DEMABW1_80048</name>
    <name evidence="3" type="ORF">MTBBW1_80048</name>
</gene>
<keyword evidence="1" id="KW-0472">Membrane</keyword>
<evidence type="ECO:0000256" key="1">
    <source>
        <dbReference type="SAM" id="Phobius"/>
    </source>
</evidence>
<dbReference type="NCBIfam" id="NF045723">
    <property type="entry name" value="memb_anch_TmcC"/>
    <property type="match status" value="1"/>
</dbReference>
<keyword evidence="1" id="KW-0812">Transmembrane</keyword>
<organism evidence="2">
    <name type="scientific">Desulfamplus magnetovallimortis</name>
    <dbReference type="NCBI Taxonomy" id="1246637"/>
    <lineage>
        <taxon>Bacteria</taxon>
        <taxon>Pseudomonadati</taxon>
        <taxon>Thermodesulfobacteriota</taxon>
        <taxon>Desulfobacteria</taxon>
        <taxon>Desulfobacterales</taxon>
        <taxon>Desulfobacteraceae</taxon>
        <taxon>Desulfamplus</taxon>
    </lineage>
</organism>
<dbReference type="EC" id="1.7.99.4" evidence="2"/>
<dbReference type="EMBL" id="FWEV01000325">
    <property type="protein sequence ID" value="SLM32710.1"/>
    <property type="molecule type" value="Genomic_DNA"/>
</dbReference>
<feature type="transmembrane region" description="Helical" evidence="1">
    <location>
        <begin position="75"/>
        <end position="98"/>
    </location>
</feature>
<reference evidence="2" key="2">
    <citation type="submission" date="2012-12" db="EMBL/GenBank/DDBJ databases">
        <title>Region harboring genes involved in magnetosome formation of Candidatus Desulfamplus magnetosmortis.</title>
        <authorList>
            <person name="Lefevre C.T."/>
            <person name="Bazylinski D.A."/>
        </authorList>
    </citation>
    <scope>NUCLEOTIDE SEQUENCE</scope>
    <source>
        <strain evidence="2">BW-1</strain>
    </source>
</reference>
<reference evidence="2" key="1">
    <citation type="submission" date="2012-10" db="EMBL/GenBank/DDBJ databases">
        <authorList>
            <person name="Lefevre C."/>
        </authorList>
    </citation>
    <scope>NUCLEOTIDE SEQUENCE</scope>
    <source>
        <strain evidence="2">BW-1</strain>
    </source>
</reference>
<protein>
    <submittedName>
        <fullName evidence="2">Putative respiratory nitrate reductase gamma subunit (NarV)</fullName>
        <ecNumber evidence="2">1.7.99.4</ecNumber>
    </submittedName>
</protein>
<dbReference type="STRING" id="1246637.MTBBW1_80048"/>
<dbReference type="InterPro" id="IPR036197">
    <property type="entry name" value="NarG-like_sf"/>
</dbReference>
<dbReference type="SUPFAM" id="SSF103501">
    <property type="entry name" value="Respiratory nitrate reductase 1 gamma chain"/>
    <property type="match status" value="1"/>
</dbReference>
<keyword evidence="2" id="KW-0560">Oxidoreductase</keyword>
<feature type="transmembrane region" description="Helical" evidence="1">
    <location>
        <begin position="12"/>
        <end position="29"/>
    </location>
</feature>
<dbReference type="Gene3D" id="1.20.950.20">
    <property type="entry name" value="Transmembrane di-heme cytochromes, Chain C"/>
    <property type="match status" value="1"/>
</dbReference>
<evidence type="ECO:0000313" key="2">
    <source>
        <dbReference type="EMBL" id="CCO06659.1"/>
    </source>
</evidence>
<keyword evidence="1" id="KW-1133">Transmembrane helix</keyword>
<feature type="transmembrane region" description="Helical" evidence="1">
    <location>
        <begin position="104"/>
        <end position="129"/>
    </location>
</feature>
<proteinExistence type="predicted"/>
<evidence type="ECO:0000313" key="3">
    <source>
        <dbReference type="EMBL" id="SLM32710.1"/>
    </source>
</evidence>
<dbReference type="OrthoDB" id="5450521at2"/>
<sequence length="219" mass="25520">MYSHYEFVTGPFAWMAFLIFIFGSIYRFYSLYKLARKKDGAVFEYMDLKFALRSIGHWLTPFGSRSMKLNPSMTVVTFLFHISLFLVPIFVFGHVVLWKENFDISWFTLPNIVADIMTLIVICSCAFFLWRRIKLPEVRYLTTVGDYVILLIVAAPFITGFWAYHQFPGFAAITIIHIISGEIMLIAIPFTKLFHMFTFPFTRGYIGSEFGGIRMAKDW</sequence>
<keyword evidence="4" id="KW-1185">Reference proteome</keyword>
<feature type="transmembrane region" description="Helical" evidence="1">
    <location>
        <begin position="141"/>
        <end position="164"/>
    </location>
</feature>
<feature type="transmembrane region" description="Helical" evidence="1">
    <location>
        <begin position="170"/>
        <end position="190"/>
    </location>
</feature>
<dbReference type="Proteomes" id="UP000191931">
    <property type="component" value="Unassembled WGS sequence"/>
</dbReference>
<accession>L0R447</accession>
<dbReference type="GO" id="GO:0016491">
    <property type="term" value="F:oxidoreductase activity"/>
    <property type="evidence" value="ECO:0007669"/>
    <property type="project" value="UniProtKB-KW"/>
</dbReference>
<name>L0R447_9BACT</name>